<gene>
    <name evidence="2" type="ORF">E1091_03045</name>
</gene>
<proteinExistence type="predicted"/>
<feature type="non-terminal residue" evidence="2">
    <location>
        <position position="378"/>
    </location>
</feature>
<keyword evidence="3" id="KW-1185">Reference proteome</keyword>
<name>A0ABY2DKM7_9ACTN</name>
<dbReference type="EMBL" id="SMKE01000054">
    <property type="protein sequence ID" value="TDC01355.1"/>
    <property type="molecule type" value="Genomic_DNA"/>
</dbReference>
<comment type="caution">
    <text evidence="2">The sequence shown here is derived from an EMBL/GenBank/DDBJ whole genome shotgun (WGS) entry which is preliminary data.</text>
</comment>
<organism evidence="2 3">
    <name type="scientific">Micromonospora fluostatini</name>
    <dbReference type="NCBI Taxonomy" id="1629071"/>
    <lineage>
        <taxon>Bacteria</taxon>
        <taxon>Bacillati</taxon>
        <taxon>Actinomycetota</taxon>
        <taxon>Actinomycetes</taxon>
        <taxon>Micromonosporales</taxon>
        <taxon>Micromonosporaceae</taxon>
        <taxon>Micromonospora</taxon>
    </lineage>
</organism>
<feature type="region of interest" description="Disordered" evidence="1">
    <location>
        <begin position="266"/>
        <end position="287"/>
    </location>
</feature>
<evidence type="ECO:0000256" key="1">
    <source>
        <dbReference type="SAM" id="MobiDB-lite"/>
    </source>
</evidence>
<protein>
    <submittedName>
        <fullName evidence="2">Uncharacterized protein</fullName>
    </submittedName>
</protein>
<evidence type="ECO:0000313" key="3">
    <source>
        <dbReference type="Proteomes" id="UP000295626"/>
    </source>
</evidence>
<feature type="compositionally biased region" description="Pro residues" evidence="1">
    <location>
        <begin position="275"/>
        <end position="287"/>
    </location>
</feature>
<sequence>MTPSQDKVAVLRATLAGLSGPARMPSLLALTAALFERAGRSGLGNPTGTADLDAAILVIEEAYGHLGPDDQLRGLVANKAGMLLGSRFLLVPGRDDQDRVRAVSFLEESLGSAHLPPEPEAVGCLMLSQLHLIRVGQGLDSVDMSTALRGGGVAPEYLVEADRAVARAKQLAEAPVVTADLSNIARFVLKAAEMARDQIQAMNGGVGGLDQGLLRRLSTAIQEYEAQPVDGMAGFPGGGGGPPVPPQQLLDLAMAATFGESPLDQPAVVKHGPEPAAPPRASAPPPAAVPVDVERLRAALAAQFAQMAAATRDSAPPAAEPAEAYRAAAALLRPDGPPLPVDAVDECVALATAVVHELEATDPAGAGVDRFLLAVALF</sequence>
<accession>A0ABY2DKM7</accession>
<evidence type="ECO:0000313" key="2">
    <source>
        <dbReference type="EMBL" id="TDC01355.1"/>
    </source>
</evidence>
<dbReference type="Proteomes" id="UP000295626">
    <property type="component" value="Unassembled WGS sequence"/>
</dbReference>
<reference evidence="2 3" key="1">
    <citation type="submission" date="2019-02" db="EMBL/GenBank/DDBJ databases">
        <title>Draft genome sequences of novel Actinobacteria.</title>
        <authorList>
            <person name="Sahin N."/>
            <person name="Ay H."/>
            <person name="Saygin H."/>
        </authorList>
    </citation>
    <scope>NUCLEOTIDE SEQUENCE [LARGE SCALE GENOMIC DNA]</scope>
    <source>
        <strain evidence="2 3">JCM 30529</strain>
    </source>
</reference>